<dbReference type="EMBL" id="AMPO01000009">
    <property type="protein sequence ID" value="EKF85130.1"/>
    <property type="molecule type" value="Genomic_DNA"/>
</dbReference>
<evidence type="ECO:0000256" key="1">
    <source>
        <dbReference type="SAM" id="MobiDB-lite"/>
    </source>
</evidence>
<dbReference type="RefSeq" id="WP_004031331.1">
    <property type="nucleotide sequence ID" value="NZ_AMPO01000009.1"/>
</dbReference>
<dbReference type="Proteomes" id="UP000007360">
    <property type="component" value="Unassembled WGS sequence"/>
</dbReference>
<evidence type="ECO:0000313" key="2">
    <source>
        <dbReference type="EMBL" id="EKF85130.1"/>
    </source>
</evidence>
<dbReference type="PATRIC" id="fig|1204725.3.peg.1934"/>
<dbReference type="Gene3D" id="3.40.50.10160">
    <property type="entry name" value="MTH777-like"/>
    <property type="match status" value="1"/>
</dbReference>
<protein>
    <recommendedName>
        <fullName evidence="4">DUF1890 domain-containing protein</fullName>
    </recommendedName>
</protein>
<reference evidence="2 3" key="1">
    <citation type="journal article" date="2012" name="J. Bacteriol.">
        <title>Draft genome sequence of Methanobacterium formicicum DSM 3637, an archaebacterium isolated from the methane producer amoeba Pelomyxa palustris.</title>
        <authorList>
            <person name="Gutierrez G."/>
        </authorList>
    </citation>
    <scope>NUCLEOTIDE SEQUENCE [LARGE SCALE GENOMIC DNA]</scope>
    <source>
        <strain evidence="3">DSM 3637 / PP1</strain>
    </source>
</reference>
<name>K2RQT9_METFP</name>
<keyword evidence="3" id="KW-1185">Reference proteome</keyword>
<dbReference type="OrthoDB" id="144859at2157"/>
<feature type="compositionally biased region" description="Basic and acidic residues" evidence="1">
    <location>
        <begin position="161"/>
        <end position="186"/>
    </location>
</feature>
<dbReference type="AlphaFoldDB" id="K2RQT9"/>
<evidence type="ECO:0008006" key="4">
    <source>
        <dbReference type="Google" id="ProtNLM"/>
    </source>
</evidence>
<dbReference type="Pfam" id="PF09001">
    <property type="entry name" value="DUF1890"/>
    <property type="match status" value="1"/>
</dbReference>
<proteinExistence type="predicted"/>
<evidence type="ECO:0000313" key="3">
    <source>
        <dbReference type="Proteomes" id="UP000007360"/>
    </source>
</evidence>
<accession>K2RQT9</accession>
<gene>
    <name evidence="2" type="ORF">A994_09623</name>
</gene>
<sequence length="186" mass="20938">MKKAIILLGCPESPSQTPLTIYAAHKLTGMGYHVTVVSTPSAKKLVEVSDPEEYYIQNKIDIESCLDGLNEGDYDFLLGFVAKDAAVSYFVTFYHILNTQSLALVFHRDQEKLDSFENTVRENTQADIASARAYHNPTPLRVRLDRALLKLENPDESPEMETPKKKGESDKKVESMKNKLDKPEDS</sequence>
<comment type="caution">
    <text evidence="2">The sequence shown here is derived from an EMBL/GenBank/DDBJ whole genome shotgun (WGS) entry which is preliminary data.</text>
</comment>
<feature type="region of interest" description="Disordered" evidence="1">
    <location>
        <begin position="151"/>
        <end position="186"/>
    </location>
</feature>
<organism evidence="2 3">
    <name type="scientific">Methanobacterium formicicum (strain DSM 3637 / PP1)</name>
    <dbReference type="NCBI Taxonomy" id="1204725"/>
    <lineage>
        <taxon>Archaea</taxon>
        <taxon>Methanobacteriati</taxon>
        <taxon>Methanobacteriota</taxon>
        <taxon>Methanomada group</taxon>
        <taxon>Methanobacteria</taxon>
        <taxon>Methanobacteriales</taxon>
        <taxon>Methanobacteriaceae</taxon>
        <taxon>Methanobacterium</taxon>
    </lineage>
</organism>
<dbReference type="SUPFAM" id="SSF75181">
    <property type="entry name" value="Hypothetical protein MTH777 (MT0777)"/>
    <property type="match status" value="1"/>
</dbReference>
<dbReference type="InterPro" id="IPR012033">
    <property type="entry name" value="UCP006600"/>
</dbReference>
<dbReference type="InterPro" id="IPR036608">
    <property type="entry name" value="MTH777-like_sf"/>
</dbReference>